<sequence length="141" mass="16637">MDEDVKTKDNLNFRKDLACICKRKELEITTENNGVIKPKASYAISNKQQSDVRKWLQKLKLPDGYASNISKCVDLDDDKLFGFKSHDCHMLVERLISVAFRHLLPNSVWESVTKFCHFFRDNCSTVVQVQHMKYRWMYPFE</sequence>
<comment type="caution">
    <text evidence="1">The sequence shown here is derived from an EMBL/GenBank/DDBJ whole genome shotgun (WGS) entry which is preliminary data.</text>
</comment>
<evidence type="ECO:0000313" key="1">
    <source>
        <dbReference type="EMBL" id="GAA0170897.1"/>
    </source>
</evidence>
<accession>A0AAV3R7D9</accession>
<evidence type="ECO:0000313" key="2">
    <source>
        <dbReference type="Proteomes" id="UP001454036"/>
    </source>
</evidence>
<proteinExistence type="predicted"/>
<name>A0AAV3R7D9_LITER</name>
<keyword evidence="2" id="KW-1185">Reference proteome</keyword>
<organism evidence="1 2">
    <name type="scientific">Lithospermum erythrorhizon</name>
    <name type="common">Purple gromwell</name>
    <name type="synonym">Lithospermum officinale var. erythrorhizon</name>
    <dbReference type="NCBI Taxonomy" id="34254"/>
    <lineage>
        <taxon>Eukaryota</taxon>
        <taxon>Viridiplantae</taxon>
        <taxon>Streptophyta</taxon>
        <taxon>Embryophyta</taxon>
        <taxon>Tracheophyta</taxon>
        <taxon>Spermatophyta</taxon>
        <taxon>Magnoliopsida</taxon>
        <taxon>eudicotyledons</taxon>
        <taxon>Gunneridae</taxon>
        <taxon>Pentapetalae</taxon>
        <taxon>asterids</taxon>
        <taxon>lamiids</taxon>
        <taxon>Boraginales</taxon>
        <taxon>Boraginaceae</taxon>
        <taxon>Boraginoideae</taxon>
        <taxon>Lithospermeae</taxon>
        <taxon>Lithospermum</taxon>
    </lineage>
</organism>
<dbReference type="EMBL" id="BAABME010024789">
    <property type="protein sequence ID" value="GAA0170897.1"/>
    <property type="molecule type" value="Genomic_DNA"/>
</dbReference>
<protein>
    <submittedName>
        <fullName evidence="1">Uncharacterized protein</fullName>
    </submittedName>
</protein>
<dbReference type="AlphaFoldDB" id="A0AAV3R7D9"/>
<reference evidence="1 2" key="1">
    <citation type="submission" date="2024-01" db="EMBL/GenBank/DDBJ databases">
        <title>The complete chloroplast genome sequence of Lithospermum erythrorhizon: insights into the phylogenetic relationship among Boraginaceae species and the maternal lineages of purple gromwells.</title>
        <authorList>
            <person name="Okada T."/>
            <person name="Watanabe K."/>
        </authorList>
    </citation>
    <scope>NUCLEOTIDE SEQUENCE [LARGE SCALE GENOMIC DNA]</scope>
</reference>
<gene>
    <name evidence="1" type="ORF">LIER_41047</name>
</gene>
<dbReference type="Proteomes" id="UP001454036">
    <property type="component" value="Unassembled WGS sequence"/>
</dbReference>